<proteinExistence type="predicted"/>
<comment type="caution">
    <text evidence="2">The sequence shown here is derived from an EMBL/GenBank/DDBJ whole genome shotgun (WGS) entry which is preliminary data.</text>
</comment>
<evidence type="ECO:0000313" key="2">
    <source>
        <dbReference type="EMBL" id="GAA4192020.1"/>
    </source>
</evidence>
<evidence type="ECO:0000313" key="3">
    <source>
        <dbReference type="Proteomes" id="UP001500213"/>
    </source>
</evidence>
<accession>A0ABP8AW65</accession>
<feature type="region of interest" description="Disordered" evidence="1">
    <location>
        <begin position="389"/>
        <end position="416"/>
    </location>
</feature>
<dbReference type="PANTHER" id="PTHR43881:SF1">
    <property type="entry name" value="GAMMA-GLUTAMYLTRANSPEPTIDASE (AFU_ORTHOLOGUE AFUA_4G13580)"/>
    <property type="match status" value="1"/>
</dbReference>
<organism evidence="2 3">
    <name type="scientific">Gryllotalpicola kribbensis</name>
    <dbReference type="NCBI Taxonomy" id="993084"/>
    <lineage>
        <taxon>Bacteria</taxon>
        <taxon>Bacillati</taxon>
        <taxon>Actinomycetota</taxon>
        <taxon>Actinomycetes</taxon>
        <taxon>Micrococcales</taxon>
        <taxon>Microbacteriaceae</taxon>
        <taxon>Gryllotalpicola</taxon>
    </lineage>
</organism>
<evidence type="ECO:0000256" key="1">
    <source>
        <dbReference type="SAM" id="MobiDB-lite"/>
    </source>
</evidence>
<gene>
    <name evidence="2" type="ORF">GCM10022288_23730</name>
</gene>
<dbReference type="Gene3D" id="3.60.20.40">
    <property type="match status" value="1"/>
</dbReference>
<feature type="compositionally biased region" description="Polar residues" evidence="1">
    <location>
        <begin position="451"/>
        <end position="460"/>
    </location>
</feature>
<dbReference type="PANTHER" id="PTHR43881">
    <property type="entry name" value="GAMMA-GLUTAMYLTRANSPEPTIDASE (AFU_ORTHOLOGUE AFUA_4G13580)"/>
    <property type="match status" value="1"/>
</dbReference>
<dbReference type="Gene3D" id="1.10.246.130">
    <property type="match status" value="1"/>
</dbReference>
<sequence>MAFSTPDAFTTRPTLRGSFGMAASTHWLATATAQSVLERGGNAVDAAVAAGFVLHVVEPHLNGPGGDLTGLFAMAGSGDGASDGAADDAAGGADASAVRVFMGQGPAPRRATIEHYRDVEGLADVPGAGALAAAVPGAVDAWLWLLAEHGTWELSDVLAYAIGYAADGHPVAPAVVTTIERIAPLFRSHWTSSAALWLDAEGNAPRPGQIITNPAYAQVLLRLLAAGPDDGTRVDRIEAARAAWKTGFVAQAMEAFAARPHRHSDGRDHAGVLEAADLADFRPGDEEPVTYSFRGHTIAKTGPWGQGPVLLQTLAILEAYGRLHGLTDEHLDPSTAFGIHVIAEAEKLALADRDAWYGDPAFVDVPLATLLSDSYAEERAALIGETASAELRPGSPDGRTPIDLASLGETGSGKTGLVDDIEVAEEVEDAALEAEPGAGPGVAPGVDGELTTDTSGQTRGDTCHLDVIDAQGNIVTVTPSGGWLQSSPAIPELGFCLGTRLQMSWLDETSPSALQPGARPRTTLSATLVSGPDGAPLFTLGTPGGDQQDQWQLPALLRIIVGGWSGQQAIDAPTFHTTSHLSSFWPRVWEPAGLIVEGRVGASVIAELEARGHRVTVPGDWSLGRLSAVGRDAATGTLWAAANPRGAQGYAAGR</sequence>
<name>A0ABP8AW65_9MICO</name>
<dbReference type="InterPro" id="IPR029055">
    <property type="entry name" value="Ntn_hydrolases_N"/>
</dbReference>
<reference evidence="3" key="1">
    <citation type="journal article" date="2019" name="Int. J. Syst. Evol. Microbiol.">
        <title>The Global Catalogue of Microorganisms (GCM) 10K type strain sequencing project: providing services to taxonomists for standard genome sequencing and annotation.</title>
        <authorList>
            <consortium name="The Broad Institute Genomics Platform"/>
            <consortium name="The Broad Institute Genome Sequencing Center for Infectious Disease"/>
            <person name="Wu L."/>
            <person name="Ma J."/>
        </authorList>
    </citation>
    <scope>NUCLEOTIDE SEQUENCE [LARGE SCALE GENOMIC DNA]</scope>
    <source>
        <strain evidence="3">JCM 17593</strain>
    </source>
</reference>
<protein>
    <submittedName>
        <fullName evidence="2">Gamma-glutamyltransferase</fullName>
    </submittedName>
</protein>
<dbReference type="SUPFAM" id="SSF56235">
    <property type="entry name" value="N-terminal nucleophile aminohydrolases (Ntn hydrolases)"/>
    <property type="match status" value="1"/>
</dbReference>
<dbReference type="RefSeq" id="WP_344777128.1">
    <property type="nucleotide sequence ID" value="NZ_BAABBX010000015.1"/>
</dbReference>
<dbReference type="EMBL" id="BAABBX010000015">
    <property type="protein sequence ID" value="GAA4192020.1"/>
    <property type="molecule type" value="Genomic_DNA"/>
</dbReference>
<dbReference type="Pfam" id="PF01019">
    <property type="entry name" value="G_glu_transpept"/>
    <property type="match status" value="1"/>
</dbReference>
<dbReference type="InterPro" id="IPR043137">
    <property type="entry name" value="GGT_ssub_C"/>
</dbReference>
<dbReference type="InterPro" id="IPR052896">
    <property type="entry name" value="GGT-like_enzyme"/>
</dbReference>
<dbReference type="PRINTS" id="PR01210">
    <property type="entry name" value="GGTRANSPTASE"/>
</dbReference>
<dbReference type="InterPro" id="IPR043138">
    <property type="entry name" value="GGT_lsub"/>
</dbReference>
<keyword evidence="3" id="KW-1185">Reference proteome</keyword>
<dbReference type="Proteomes" id="UP001500213">
    <property type="component" value="Unassembled WGS sequence"/>
</dbReference>
<feature type="region of interest" description="Disordered" evidence="1">
    <location>
        <begin position="433"/>
        <end position="460"/>
    </location>
</feature>
<feature type="compositionally biased region" description="Low complexity" evidence="1">
    <location>
        <begin position="433"/>
        <end position="449"/>
    </location>
</feature>